<evidence type="ECO:0000256" key="1">
    <source>
        <dbReference type="ARBA" id="ARBA00004370"/>
    </source>
</evidence>
<keyword evidence="2 6" id="KW-0812">Transmembrane</keyword>
<gene>
    <name evidence="8" type="ORF">O0I10_010034</name>
</gene>
<comment type="caution">
    <text evidence="8">The sequence shown here is derived from an EMBL/GenBank/DDBJ whole genome shotgun (WGS) entry which is preliminary data.</text>
</comment>
<name>A0AAD7XVB0_9FUNG</name>
<reference evidence="8 9" key="1">
    <citation type="submission" date="2023-03" db="EMBL/GenBank/DDBJ databases">
        <title>Genome sequence of Lichtheimia ornata CBS 291.66.</title>
        <authorList>
            <person name="Mohabir J.T."/>
            <person name="Shea T.P."/>
            <person name="Kurbessoian T."/>
            <person name="Berby B."/>
            <person name="Fontaine J."/>
            <person name="Livny J."/>
            <person name="Gnirke A."/>
            <person name="Stajich J.E."/>
            <person name="Cuomo C.A."/>
        </authorList>
    </citation>
    <scope>NUCLEOTIDE SEQUENCE [LARGE SCALE GENOMIC DNA]</scope>
    <source>
        <strain evidence="8">CBS 291.66</strain>
    </source>
</reference>
<feature type="region of interest" description="Disordered" evidence="5">
    <location>
        <begin position="58"/>
        <end position="121"/>
    </location>
</feature>
<evidence type="ECO:0000256" key="2">
    <source>
        <dbReference type="ARBA" id="ARBA00022692"/>
    </source>
</evidence>
<evidence type="ECO:0000256" key="4">
    <source>
        <dbReference type="ARBA" id="ARBA00023136"/>
    </source>
</evidence>
<dbReference type="GO" id="GO:0034993">
    <property type="term" value="C:meiotic nuclear membrane microtubule tethering complex"/>
    <property type="evidence" value="ECO:0007669"/>
    <property type="project" value="TreeGrafter"/>
</dbReference>
<dbReference type="Pfam" id="PF07738">
    <property type="entry name" value="Sad1_UNC"/>
    <property type="match status" value="1"/>
</dbReference>
<dbReference type="InterPro" id="IPR012919">
    <property type="entry name" value="SUN_dom"/>
</dbReference>
<feature type="domain" description="SUN" evidence="7">
    <location>
        <begin position="313"/>
        <end position="498"/>
    </location>
</feature>
<dbReference type="PROSITE" id="PS51469">
    <property type="entry name" value="SUN"/>
    <property type="match status" value="1"/>
</dbReference>
<feature type="transmembrane region" description="Helical" evidence="6">
    <location>
        <begin position="210"/>
        <end position="230"/>
    </location>
</feature>
<dbReference type="InterPro" id="IPR045119">
    <property type="entry name" value="SUN1-5"/>
</dbReference>
<comment type="subcellular location">
    <subcellularLocation>
        <location evidence="1">Membrane</location>
    </subcellularLocation>
</comment>
<evidence type="ECO:0000256" key="3">
    <source>
        <dbReference type="ARBA" id="ARBA00022989"/>
    </source>
</evidence>
<feature type="compositionally biased region" description="Low complexity" evidence="5">
    <location>
        <begin position="98"/>
        <end position="121"/>
    </location>
</feature>
<dbReference type="Gene3D" id="2.60.120.260">
    <property type="entry name" value="Galactose-binding domain-like"/>
    <property type="match status" value="1"/>
</dbReference>
<dbReference type="AlphaFoldDB" id="A0AAD7XVB0"/>
<dbReference type="GeneID" id="83217438"/>
<dbReference type="EMBL" id="JARTCD010000063">
    <property type="protein sequence ID" value="KAJ8654338.1"/>
    <property type="molecule type" value="Genomic_DNA"/>
</dbReference>
<accession>A0AAD7XVB0</accession>
<organism evidence="8 9">
    <name type="scientific">Lichtheimia ornata</name>
    <dbReference type="NCBI Taxonomy" id="688661"/>
    <lineage>
        <taxon>Eukaryota</taxon>
        <taxon>Fungi</taxon>
        <taxon>Fungi incertae sedis</taxon>
        <taxon>Mucoromycota</taxon>
        <taxon>Mucoromycotina</taxon>
        <taxon>Mucoromycetes</taxon>
        <taxon>Mucorales</taxon>
        <taxon>Lichtheimiaceae</taxon>
        <taxon>Lichtheimia</taxon>
    </lineage>
</organism>
<feature type="compositionally biased region" description="Acidic residues" evidence="5">
    <location>
        <begin position="64"/>
        <end position="81"/>
    </location>
</feature>
<feature type="transmembrane region" description="Helical" evidence="6">
    <location>
        <begin position="136"/>
        <end position="153"/>
    </location>
</feature>
<dbReference type="PANTHER" id="PTHR12911:SF8">
    <property type="entry name" value="KLAROID PROTEIN-RELATED"/>
    <property type="match status" value="1"/>
</dbReference>
<evidence type="ECO:0000259" key="7">
    <source>
        <dbReference type="PROSITE" id="PS51469"/>
    </source>
</evidence>
<evidence type="ECO:0000313" key="8">
    <source>
        <dbReference type="EMBL" id="KAJ8654338.1"/>
    </source>
</evidence>
<dbReference type="PANTHER" id="PTHR12911">
    <property type="entry name" value="SAD1/UNC-84-LIKE PROTEIN-RELATED"/>
    <property type="match status" value="1"/>
</dbReference>
<sequence length="498" mass="56941">MSLHASPHPYYSPTQSIRERQVARRQLSGDWLDPLQELDDLVNNPDTYDDYHNQFSILGASMPSDDEDHSDHDDDHDDDNDDGIRQSNAVDSGFATTPSQSQQQQPEQPQQQQQQRSSPQQRKGLLWPYIQPRFESVYMAVTYGIFLLLFLSKELVYSLFAFADMACFALIANSCMFVLKLFGFYKDRDYINPRRMLLSEDDTDQGKVRMVFRIMAGVIYAVILSVLLFGHKEDITAWRSDVLSNRSSQAKGVHNARQNVELFRDAIISVLPSWIPLDPDTGRIDSQELMETMDDRYMIRQAQSPDFALATLGSRVLVRYTTASFDKDSKRGWRYGLYRFIRHRSFFHSSPSSSPVMALLPDTHPGQCWPMAGQYGSLGVRLSQRISVNAVSIDHVDPHQAIDMSSAPKDFEVWGLTTQKPTGTWKYPWDPAASIRGEAVYLGKFKYNIGDNATGPVQTFKLKTDSPPLRDIVFRFLSNWDKDEFTCIYRVRVHGNLV</sequence>
<keyword evidence="4 6" id="KW-0472">Membrane</keyword>
<evidence type="ECO:0000256" key="6">
    <source>
        <dbReference type="SAM" id="Phobius"/>
    </source>
</evidence>
<dbReference type="Proteomes" id="UP001234581">
    <property type="component" value="Unassembled WGS sequence"/>
</dbReference>
<feature type="region of interest" description="Disordered" evidence="5">
    <location>
        <begin position="1"/>
        <end position="25"/>
    </location>
</feature>
<evidence type="ECO:0000256" key="5">
    <source>
        <dbReference type="SAM" id="MobiDB-lite"/>
    </source>
</evidence>
<protein>
    <recommendedName>
        <fullName evidence="7">SUN domain-containing protein</fullName>
    </recommendedName>
</protein>
<dbReference type="RefSeq" id="XP_058339252.1">
    <property type="nucleotide sequence ID" value="XM_058490017.1"/>
</dbReference>
<proteinExistence type="predicted"/>
<feature type="transmembrane region" description="Helical" evidence="6">
    <location>
        <begin position="159"/>
        <end position="185"/>
    </location>
</feature>
<dbReference type="GO" id="GO:0043495">
    <property type="term" value="F:protein-membrane adaptor activity"/>
    <property type="evidence" value="ECO:0007669"/>
    <property type="project" value="TreeGrafter"/>
</dbReference>
<evidence type="ECO:0000313" key="9">
    <source>
        <dbReference type="Proteomes" id="UP001234581"/>
    </source>
</evidence>
<keyword evidence="9" id="KW-1185">Reference proteome</keyword>
<keyword evidence="3 6" id="KW-1133">Transmembrane helix</keyword>
<feature type="compositionally biased region" description="Polar residues" evidence="5">
    <location>
        <begin position="85"/>
        <end position="97"/>
    </location>
</feature>